<evidence type="ECO:0000313" key="4">
    <source>
        <dbReference type="EMBL" id="MDT0632737.1"/>
    </source>
</evidence>
<dbReference type="Proteomes" id="UP001267426">
    <property type="component" value="Unassembled WGS sequence"/>
</dbReference>
<evidence type="ECO:0000256" key="1">
    <source>
        <dbReference type="ARBA" id="ARBA00004948"/>
    </source>
</evidence>
<reference evidence="4 5" key="1">
    <citation type="submission" date="2023-09" db="EMBL/GenBank/DDBJ databases">
        <authorList>
            <person name="Rey-Velasco X."/>
        </authorList>
    </citation>
    <scope>NUCLEOTIDE SEQUENCE [LARGE SCALE GENOMIC DNA]</scope>
    <source>
        <strain evidence="4 5">F394</strain>
    </source>
</reference>
<comment type="caution">
    <text evidence="4">The sequence shown here is derived from an EMBL/GenBank/DDBJ whole genome shotgun (WGS) entry which is preliminary data.</text>
</comment>
<proteinExistence type="predicted"/>
<dbReference type="Gene3D" id="3.20.20.70">
    <property type="entry name" value="Aldolase class I"/>
    <property type="match status" value="1"/>
</dbReference>
<dbReference type="RefSeq" id="WP_311664915.1">
    <property type="nucleotide sequence ID" value="NZ_JAVRHT010000036.1"/>
</dbReference>
<dbReference type="EMBL" id="JAVRHT010000036">
    <property type="protein sequence ID" value="MDT0632737.1"/>
    <property type="molecule type" value="Genomic_DNA"/>
</dbReference>
<dbReference type="InterPro" id="IPR013785">
    <property type="entry name" value="Aldolase_TIM"/>
</dbReference>
<dbReference type="Pfam" id="PF02581">
    <property type="entry name" value="TMP-TENI"/>
    <property type="match status" value="1"/>
</dbReference>
<dbReference type="SUPFAM" id="SSF51391">
    <property type="entry name" value="Thiamin phosphate synthase"/>
    <property type="match status" value="1"/>
</dbReference>
<feature type="domain" description="Thiamine phosphate synthase/TenI" evidence="3">
    <location>
        <begin position="44"/>
        <end position="221"/>
    </location>
</feature>
<sequence length="244" mass="24778">MPAPPEATPPEAAPPGRGGAVPRLLLIADGFASGRPELDAGAIRDRALACVEAGVPWVSLRDHAAPPDAFAEHAEAFAADLRRARPALALSVHGRLDVAQALGAGLHVGRRGASLADAVAAGLDAPVGLSCHSGADAARAGRVANRQTANRRIADRGGGADYVTVSPVWQTRTHPDAEPAGIDLVRLAAEQARVPVLALGGVTPPRARICRIVGAHGAAAAGGLLFAWDAEATTRAFLEAVGHP</sequence>
<protein>
    <submittedName>
        <fullName evidence="4">Thiamine phosphate synthase</fullName>
    </submittedName>
</protein>
<evidence type="ECO:0000313" key="5">
    <source>
        <dbReference type="Proteomes" id="UP001267426"/>
    </source>
</evidence>
<dbReference type="PANTHER" id="PTHR20857:SF15">
    <property type="entry name" value="THIAMINE-PHOSPHATE SYNTHASE"/>
    <property type="match status" value="1"/>
</dbReference>
<name>A0ABU3BTY7_9BACT</name>
<evidence type="ECO:0000256" key="2">
    <source>
        <dbReference type="ARBA" id="ARBA00022977"/>
    </source>
</evidence>
<dbReference type="InterPro" id="IPR022998">
    <property type="entry name" value="ThiamineP_synth_TenI"/>
</dbReference>
<comment type="pathway">
    <text evidence="1">Cofactor biosynthesis; thiamine diphosphate biosynthesis.</text>
</comment>
<keyword evidence="5" id="KW-1185">Reference proteome</keyword>
<dbReference type="CDD" id="cd00564">
    <property type="entry name" value="TMP_TenI"/>
    <property type="match status" value="1"/>
</dbReference>
<keyword evidence="2" id="KW-0784">Thiamine biosynthesis</keyword>
<organism evidence="4 5">
    <name type="scientific">Rubrivirga litoralis</name>
    <dbReference type="NCBI Taxonomy" id="3075598"/>
    <lineage>
        <taxon>Bacteria</taxon>
        <taxon>Pseudomonadati</taxon>
        <taxon>Rhodothermota</taxon>
        <taxon>Rhodothermia</taxon>
        <taxon>Rhodothermales</taxon>
        <taxon>Rubricoccaceae</taxon>
        <taxon>Rubrivirga</taxon>
    </lineage>
</organism>
<dbReference type="InterPro" id="IPR036206">
    <property type="entry name" value="ThiamineP_synth_sf"/>
</dbReference>
<gene>
    <name evidence="4" type="ORF">RM540_13330</name>
</gene>
<accession>A0ABU3BTY7</accession>
<evidence type="ECO:0000259" key="3">
    <source>
        <dbReference type="Pfam" id="PF02581"/>
    </source>
</evidence>
<dbReference type="PANTHER" id="PTHR20857">
    <property type="entry name" value="THIAMINE-PHOSPHATE PYROPHOSPHORYLASE"/>
    <property type="match status" value="1"/>
</dbReference>